<proteinExistence type="predicted"/>
<accession>A0A8J2JTJ6</accession>
<dbReference type="EMBL" id="CAJVCH010105734">
    <property type="protein sequence ID" value="CAG7724101.1"/>
    <property type="molecule type" value="Genomic_DNA"/>
</dbReference>
<organism evidence="1 2">
    <name type="scientific">Allacma fusca</name>
    <dbReference type="NCBI Taxonomy" id="39272"/>
    <lineage>
        <taxon>Eukaryota</taxon>
        <taxon>Metazoa</taxon>
        <taxon>Ecdysozoa</taxon>
        <taxon>Arthropoda</taxon>
        <taxon>Hexapoda</taxon>
        <taxon>Collembola</taxon>
        <taxon>Symphypleona</taxon>
        <taxon>Sminthuridae</taxon>
        <taxon>Allacma</taxon>
    </lineage>
</organism>
<dbReference type="AlphaFoldDB" id="A0A8J2JTJ6"/>
<dbReference type="Proteomes" id="UP000708208">
    <property type="component" value="Unassembled WGS sequence"/>
</dbReference>
<reference evidence="1" key="1">
    <citation type="submission" date="2021-06" db="EMBL/GenBank/DDBJ databases">
        <authorList>
            <person name="Hodson N. C."/>
            <person name="Mongue J. A."/>
            <person name="Jaron S. K."/>
        </authorList>
    </citation>
    <scope>NUCLEOTIDE SEQUENCE</scope>
</reference>
<sequence length="21" mass="2551">NGEHFFKTDVPLPLFTQIRKY</sequence>
<gene>
    <name evidence="1" type="ORF">AFUS01_LOCUS13141</name>
</gene>
<name>A0A8J2JTJ6_9HEXA</name>
<protein>
    <submittedName>
        <fullName evidence="1">Uncharacterized protein</fullName>
    </submittedName>
</protein>
<feature type="non-terminal residue" evidence="1">
    <location>
        <position position="21"/>
    </location>
</feature>
<evidence type="ECO:0000313" key="2">
    <source>
        <dbReference type="Proteomes" id="UP000708208"/>
    </source>
</evidence>
<keyword evidence="2" id="KW-1185">Reference proteome</keyword>
<comment type="caution">
    <text evidence="1">The sequence shown here is derived from an EMBL/GenBank/DDBJ whole genome shotgun (WGS) entry which is preliminary data.</text>
</comment>
<evidence type="ECO:0000313" key="1">
    <source>
        <dbReference type="EMBL" id="CAG7724101.1"/>
    </source>
</evidence>